<protein>
    <submittedName>
        <fullName evidence="2">Uncharacterized protein</fullName>
    </submittedName>
</protein>
<evidence type="ECO:0000313" key="1">
    <source>
        <dbReference type="EMBL" id="MDV7137087.1"/>
    </source>
</evidence>
<keyword evidence="4" id="KW-1185">Reference proteome</keyword>
<accession>A0A495ISY2</accession>
<comment type="caution">
    <text evidence="2">The sequence shown here is derived from an EMBL/GenBank/DDBJ whole genome shotgun (WGS) entry which is preliminary data.</text>
</comment>
<dbReference type="RefSeq" id="WP_023960034.1">
    <property type="nucleotide sequence ID" value="NZ_CBCRXS010000021.1"/>
</dbReference>
<sequence>MVTSTTDLLLWMTLGKKNTKFAVEACCYATPAMITGGYSPTATSRFAAVTEKGEELHGSSVS</sequence>
<dbReference type="AlphaFoldDB" id="A0A315S2N0"/>
<accession>A0A315S2N0</accession>
<dbReference type="Proteomes" id="UP000274762">
    <property type="component" value="Unassembled WGS sequence"/>
</dbReference>
<reference evidence="2 3" key="1">
    <citation type="submission" date="2018-10" db="EMBL/GenBank/DDBJ databases">
        <title>Sequencing the genomes of 1000 actinobacteria strains.</title>
        <authorList>
            <person name="Klenk H.-P."/>
        </authorList>
    </citation>
    <scope>NUCLEOTIDE SEQUENCE [LARGE SCALE GENOMIC DNA]</scope>
    <source>
        <strain evidence="2 3">DSM 44343</strain>
    </source>
</reference>
<reference evidence="1 4" key="2">
    <citation type="submission" date="2023-10" db="EMBL/GenBank/DDBJ databases">
        <title>Development of a sustainable strategy for remediation of hydrocarbon-contaminated territories based on the waste exchange concept.</title>
        <authorList>
            <person name="Krivoruchko A."/>
        </authorList>
    </citation>
    <scope>NUCLEOTIDE SEQUENCE [LARGE SCALE GENOMIC DNA]</scope>
    <source>
        <strain evidence="1 4">IEGM 1236</strain>
    </source>
</reference>
<proteinExistence type="predicted"/>
<gene>
    <name evidence="2" type="ORF">DFJ75_5039</name>
    <name evidence="1" type="ORF">R4198_25630</name>
</gene>
<evidence type="ECO:0000313" key="4">
    <source>
        <dbReference type="Proteomes" id="UP001185792"/>
    </source>
</evidence>
<evidence type="ECO:0000313" key="3">
    <source>
        <dbReference type="Proteomes" id="UP000274762"/>
    </source>
</evidence>
<organism evidence="2 3">
    <name type="scientific">Williamsia marianensis</name>
    <dbReference type="NCBI Taxonomy" id="85044"/>
    <lineage>
        <taxon>Bacteria</taxon>
        <taxon>Bacillati</taxon>
        <taxon>Actinomycetota</taxon>
        <taxon>Actinomycetes</taxon>
        <taxon>Mycobacteriales</taxon>
        <taxon>Nocardiaceae</taxon>
        <taxon>Williamsia</taxon>
    </lineage>
</organism>
<dbReference type="Proteomes" id="UP001185792">
    <property type="component" value="Unassembled WGS sequence"/>
</dbReference>
<name>A0A315S2N0_WILMA</name>
<dbReference type="EMBL" id="RBKV01000002">
    <property type="protein sequence ID" value="RKR79896.1"/>
    <property type="molecule type" value="Genomic_DNA"/>
</dbReference>
<dbReference type="EMBL" id="JAWLUM010000009">
    <property type="protein sequence ID" value="MDV7137087.1"/>
    <property type="molecule type" value="Genomic_DNA"/>
</dbReference>
<evidence type="ECO:0000313" key="2">
    <source>
        <dbReference type="EMBL" id="RKR79896.1"/>
    </source>
</evidence>